<dbReference type="GO" id="GO:0006355">
    <property type="term" value="P:regulation of DNA-templated transcription"/>
    <property type="evidence" value="ECO:0007669"/>
    <property type="project" value="InterPro"/>
</dbReference>
<evidence type="ECO:0000256" key="3">
    <source>
        <dbReference type="ARBA" id="ARBA00023242"/>
    </source>
</evidence>
<dbReference type="RefSeq" id="XP_044562382.1">
    <property type="nucleotide sequence ID" value="XM_044706245.1"/>
</dbReference>
<feature type="region of interest" description="Disordered" evidence="5">
    <location>
        <begin position="248"/>
        <end position="283"/>
    </location>
</feature>
<dbReference type="VEuPathDB" id="AmoebaDB:NF0119610"/>
<dbReference type="AlphaFoldDB" id="A0A6A5BXK6"/>
<organism evidence="7 8">
    <name type="scientific">Naegleria fowleri</name>
    <name type="common">Brain eating amoeba</name>
    <dbReference type="NCBI Taxonomy" id="5763"/>
    <lineage>
        <taxon>Eukaryota</taxon>
        <taxon>Discoba</taxon>
        <taxon>Heterolobosea</taxon>
        <taxon>Tetramitia</taxon>
        <taxon>Eutetramitia</taxon>
        <taxon>Vahlkampfiidae</taxon>
        <taxon>Naegleria</taxon>
    </lineage>
</organism>
<gene>
    <name evidence="7" type="ORF">FDP41_002991</name>
</gene>
<proteinExistence type="predicted"/>
<evidence type="ECO:0000256" key="1">
    <source>
        <dbReference type="ARBA" id="ARBA00023125"/>
    </source>
</evidence>
<evidence type="ECO:0000259" key="6">
    <source>
        <dbReference type="PROSITE" id="PS50071"/>
    </source>
</evidence>
<dbReference type="OMA" id="HHEESCT"/>
<keyword evidence="8" id="KW-1185">Reference proteome</keyword>
<dbReference type="EMBL" id="VFQX01000033">
    <property type="protein sequence ID" value="KAF0977669.1"/>
    <property type="molecule type" value="Genomic_DNA"/>
</dbReference>
<sequence length="414" mass="45752">MSTQHHEESCTMPMSTAKCQHVPTTPFSPPFLTNNNTSNANLIPTNLDTPFSSLYTTNSYSSSLQKQQPFNPSNTTLYPQQQPPILSSFPSSSNYFQSSISSGDLRNRNADQSGVSNTLHNSSHSTPVSTSNVMSNPTTSLAVHSNSYSHQQTTIDPVAAPLQSSSHPPPPQPPVGLFTTVSNNTSNNKLIFNATSNQNRLQASSSAVGGNWSPSVTHLPNMSTPIKTVASGLPKNIPILQTNIKRSSLIQKPNYGDVSTTTDSQSSPPPPSQQLSTQSSTRNLPKDAVAILKNWFFEHQTHPYPTEEEKAMLCEKTGLSQKRINYWFINARRRLLPNLKKEEKKAKSVTSVPGKRKRRMDERRSHPSESLSRFISTTHSDGADEMDVHIDHDDLGEENRWVVECLLELSKNEN</sequence>
<dbReference type="GeneID" id="68110209"/>
<comment type="subcellular location">
    <subcellularLocation>
        <location evidence="4">Nucleus</location>
    </subcellularLocation>
</comment>
<dbReference type="InterPro" id="IPR001356">
    <property type="entry name" value="HD"/>
</dbReference>
<dbReference type="SMART" id="SM00389">
    <property type="entry name" value="HOX"/>
    <property type="match status" value="1"/>
</dbReference>
<dbReference type="CDD" id="cd00086">
    <property type="entry name" value="homeodomain"/>
    <property type="match status" value="1"/>
</dbReference>
<dbReference type="VEuPathDB" id="AmoebaDB:NfTy_058220"/>
<name>A0A6A5BXK6_NAEFO</name>
<evidence type="ECO:0000256" key="2">
    <source>
        <dbReference type="ARBA" id="ARBA00023155"/>
    </source>
</evidence>
<feature type="region of interest" description="Disordered" evidence="5">
    <location>
        <begin position="341"/>
        <end position="373"/>
    </location>
</feature>
<accession>A0A6A5BXK6</accession>
<protein>
    <recommendedName>
        <fullName evidence="6">Homeobox domain-containing protein</fullName>
    </recommendedName>
</protein>
<dbReference type="Proteomes" id="UP000444721">
    <property type="component" value="Unassembled WGS sequence"/>
</dbReference>
<dbReference type="OrthoDB" id="10056939at2759"/>
<dbReference type="InterPro" id="IPR008422">
    <property type="entry name" value="KN_HD"/>
</dbReference>
<feature type="domain" description="Homeobox" evidence="6">
    <location>
        <begin position="275"/>
        <end position="338"/>
    </location>
</feature>
<evidence type="ECO:0000313" key="8">
    <source>
        <dbReference type="Proteomes" id="UP000444721"/>
    </source>
</evidence>
<evidence type="ECO:0000256" key="4">
    <source>
        <dbReference type="PROSITE-ProRule" id="PRU00108"/>
    </source>
</evidence>
<dbReference type="Pfam" id="PF05920">
    <property type="entry name" value="Homeobox_KN"/>
    <property type="match status" value="1"/>
</dbReference>
<dbReference type="GO" id="GO:0003677">
    <property type="term" value="F:DNA binding"/>
    <property type="evidence" value="ECO:0007669"/>
    <property type="project" value="UniProtKB-UniRule"/>
</dbReference>
<keyword evidence="1 4" id="KW-0238">DNA-binding</keyword>
<dbReference type="InterPro" id="IPR050224">
    <property type="entry name" value="TALE_homeobox"/>
</dbReference>
<dbReference type="GO" id="GO:0005634">
    <property type="term" value="C:nucleus"/>
    <property type="evidence" value="ECO:0007669"/>
    <property type="project" value="UniProtKB-SubCell"/>
</dbReference>
<keyword evidence="3 4" id="KW-0539">Nucleus</keyword>
<dbReference type="SUPFAM" id="SSF46689">
    <property type="entry name" value="Homeodomain-like"/>
    <property type="match status" value="1"/>
</dbReference>
<reference evidence="7 8" key="1">
    <citation type="journal article" date="2019" name="Sci. Rep.">
        <title>Nanopore sequencing improves the draft genome of the human pathogenic amoeba Naegleria fowleri.</title>
        <authorList>
            <person name="Liechti N."/>
            <person name="Schurch N."/>
            <person name="Bruggmann R."/>
            <person name="Wittwer M."/>
        </authorList>
    </citation>
    <scope>NUCLEOTIDE SEQUENCE [LARGE SCALE GENOMIC DNA]</scope>
    <source>
        <strain evidence="7 8">ATCC 30894</strain>
    </source>
</reference>
<dbReference type="VEuPathDB" id="AmoebaDB:FDP41_002991"/>
<feature type="compositionally biased region" description="Polar residues" evidence="5">
    <location>
        <begin position="65"/>
        <end position="78"/>
    </location>
</feature>
<feature type="compositionally biased region" description="Polar residues" evidence="5">
    <location>
        <begin position="110"/>
        <end position="152"/>
    </location>
</feature>
<keyword evidence="2 4" id="KW-0371">Homeobox</keyword>
<feature type="compositionally biased region" description="Low complexity" evidence="5">
    <location>
        <begin position="79"/>
        <end position="102"/>
    </location>
</feature>
<evidence type="ECO:0000256" key="5">
    <source>
        <dbReference type="SAM" id="MobiDB-lite"/>
    </source>
</evidence>
<dbReference type="Gene3D" id="1.10.10.60">
    <property type="entry name" value="Homeodomain-like"/>
    <property type="match status" value="1"/>
</dbReference>
<dbReference type="PROSITE" id="PS50071">
    <property type="entry name" value="HOMEOBOX_2"/>
    <property type="match status" value="1"/>
</dbReference>
<dbReference type="PANTHER" id="PTHR11850">
    <property type="entry name" value="HOMEOBOX PROTEIN TRANSCRIPTION FACTORS"/>
    <property type="match status" value="1"/>
</dbReference>
<feature type="DNA-binding region" description="Homeobox" evidence="4">
    <location>
        <begin position="277"/>
        <end position="339"/>
    </location>
</feature>
<feature type="region of interest" description="Disordered" evidence="5">
    <location>
        <begin position="63"/>
        <end position="152"/>
    </location>
</feature>
<dbReference type="InterPro" id="IPR009057">
    <property type="entry name" value="Homeodomain-like_sf"/>
</dbReference>
<comment type="caution">
    <text evidence="7">The sequence shown here is derived from an EMBL/GenBank/DDBJ whole genome shotgun (WGS) entry which is preliminary data.</text>
</comment>
<evidence type="ECO:0000313" key="7">
    <source>
        <dbReference type="EMBL" id="KAF0977669.1"/>
    </source>
</evidence>